<reference evidence="2 3" key="1">
    <citation type="submission" date="2019-05" db="EMBL/GenBank/DDBJ databases">
        <title>Emergence of the Ug99 lineage of the wheat stem rust pathogen through somatic hybridization.</title>
        <authorList>
            <person name="Li F."/>
            <person name="Upadhyaya N.M."/>
            <person name="Sperschneider J."/>
            <person name="Matny O."/>
            <person name="Nguyen-Phuc H."/>
            <person name="Mago R."/>
            <person name="Raley C."/>
            <person name="Miller M.E."/>
            <person name="Silverstein K.A.T."/>
            <person name="Henningsen E."/>
            <person name="Hirsch C.D."/>
            <person name="Visser B."/>
            <person name="Pretorius Z.A."/>
            <person name="Steffenson B.J."/>
            <person name="Schwessinger B."/>
            <person name="Dodds P.N."/>
            <person name="Figueroa M."/>
        </authorList>
    </citation>
    <scope>NUCLEOTIDE SEQUENCE [LARGE SCALE GENOMIC DNA]</scope>
    <source>
        <strain evidence="2 3">Ug99</strain>
    </source>
</reference>
<proteinExistence type="predicted"/>
<dbReference type="EMBL" id="VDEP01000271">
    <property type="protein sequence ID" value="KAA1115882.1"/>
    <property type="molecule type" value="Genomic_DNA"/>
</dbReference>
<feature type="signal peptide" evidence="1">
    <location>
        <begin position="1"/>
        <end position="25"/>
    </location>
</feature>
<accession>A0A5B0QRH7</accession>
<name>A0A5B0QRH7_PUCGR</name>
<comment type="caution">
    <text evidence="2">The sequence shown here is derived from an EMBL/GenBank/DDBJ whole genome shotgun (WGS) entry which is preliminary data.</text>
</comment>
<feature type="chain" id="PRO_5022718357" evidence="1">
    <location>
        <begin position="26"/>
        <end position="615"/>
    </location>
</feature>
<keyword evidence="1" id="KW-0732">Signal</keyword>
<dbReference type="AlphaFoldDB" id="A0A5B0QRH7"/>
<gene>
    <name evidence="2" type="ORF">PGTUg99_013375</name>
</gene>
<protein>
    <submittedName>
        <fullName evidence="2">Uncharacterized protein</fullName>
    </submittedName>
</protein>
<evidence type="ECO:0000256" key="1">
    <source>
        <dbReference type="SAM" id="SignalP"/>
    </source>
</evidence>
<dbReference type="Proteomes" id="UP000325313">
    <property type="component" value="Unassembled WGS sequence"/>
</dbReference>
<sequence>MVYLAMLPIRSFQFQLLWCSVLVLAPRPDIDLNLTPEETSEEALSFAEPATPSIPSAEESLLGKRKFHSVQLSSLSPPEPRACLSHADSGSISTDLIKPRFAAESAFTPDHSGFPDSFVAVDQVVGNRIRRLLPASDHKQGFAHDPQSSWPSYRTSLELSNNNVAGFLSNNQVIEELLSKFSKTFRQTIHSEDYHSSRSVSIDKHPHIPIARFYRANGPGKLAKVLHHKHLRQQINRRLLTMYNRLLISSFKINGALLILLNIPILNRRKQQQRFFEWLEKEIFEPTSGVPVLGFAARPDLHWGSGAPEVQVGDPQLELIKYFSEENCDPNSCASSLLKLYRTQHQTEYSAINQPSNLTLEKPSQISGKQHLRESLKFLLGLAEDLKIESIYKYQISSFSEQDNALFMPSFSEFEKRCYMLEFMRPGHLRSYYPNLPISMCIPQKSSSALQPLRIVNPRDGTLLSVDELCPRYRMLLKSVDHLHLQFLIRLKIEKQERITKRKLLIQYIFEEIVQPKDSLPLLAYVQAPEGIAPWYSDSYDKPVSFGEIQLTLLEYFSADLDKENLRHISPRIIVIFYHKNYSSWLTSLRFEELLKDRNVSDQHQHQISQKYVFI</sequence>
<organism evidence="2 3">
    <name type="scientific">Puccinia graminis f. sp. tritici</name>
    <dbReference type="NCBI Taxonomy" id="56615"/>
    <lineage>
        <taxon>Eukaryota</taxon>
        <taxon>Fungi</taxon>
        <taxon>Dikarya</taxon>
        <taxon>Basidiomycota</taxon>
        <taxon>Pucciniomycotina</taxon>
        <taxon>Pucciniomycetes</taxon>
        <taxon>Pucciniales</taxon>
        <taxon>Pucciniaceae</taxon>
        <taxon>Puccinia</taxon>
    </lineage>
</organism>
<evidence type="ECO:0000313" key="3">
    <source>
        <dbReference type="Proteomes" id="UP000325313"/>
    </source>
</evidence>
<evidence type="ECO:0000313" key="2">
    <source>
        <dbReference type="EMBL" id="KAA1115882.1"/>
    </source>
</evidence>